<proteinExistence type="inferred from homology"/>
<evidence type="ECO:0000313" key="11">
    <source>
        <dbReference type="EMBL" id="MFC6196895.1"/>
    </source>
</evidence>
<gene>
    <name evidence="11" type="primary">ggt</name>
    <name evidence="11" type="ORF">ACFQDM_02330</name>
</gene>
<evidence type="ECO:0000256" key="2">
    <source>
        <dbReference type="ARBA" id="ARBA00001089"/>
    </source>
</evidence>
<sequence length="589" mass="62202">MIRQILFASTCLSLAACAASTPTETTPPVADAPPVAEKPAWTKGGMVAAADPRAVAAGMKVLEAGGHAVDAAIAVHSVLSLVEPQSSGIGGGAFMVVYERESGDITVVDGRETTPAGSSTDLFYDKDGKVMDFLTAWQSGRSVGVPGQVALYGKAHELFGKAEWSSLFADAIELSENGFEVSPRLAEVLANERLRAIVNLDDNPDTAPYFYPNGEPLAAGALRTNPELAETLTLISEEGADAFYEGPIAEAIVKSAGAGEYGSDMTLEDLANYEVVVREALCGVALSYKICSAPPPSSGGSTQNAILGLYELMIEDLAPDDREGKLRAFVDAQRIGYADRDHYVADADQVFVPAQDLYDPAYLKVRVEDRFEPGEVPTPGDPGAVLRNEPYIDMWGHDMTDDKPGTTHISIVDTYGNAVSMTATVESAFGSSRWAKGFLLNNELTDFSLDPMKNGKLVANAPESGKRPRSSMSPSLVFDDSGELYMVTGSPGGNSIIAYVSKTLVGVLDWGMSAQEAVAYPNIIARGESVGVETSADGGEPIGAFLKDLGYDVKERSGENSGLHVIVVKEDGLEGGADPRREGVALPVK</sequence>
<dbReference type="SUPFAM" id="SSF56235">
    <property type="entry name" value="N-terminal nucleophile aminohydrolases (Ntn hydrolases)"/>
    <property type="match status" value="1"/>
</dbReference>
<keyword evidence="9" id="KW-0317">Glutathione biosynthesis</keyword>
<evidence type="ECO:0000256" key="1">
    <source>
        <dbReference type="ARBA" id="ARBA00001049"/>
    </source>
</evidence>
<keyword evidence="12" id="KW-1185">Reference proteome</keyword>
<comment type="catalytic activity">
    <reaction evidence="2 9">
        <text>glutathione + H2O = L-cysteinylglycine + L-glutamate</text>
        <dbReference type="Rhea" id="RHEA:28807"/>
        <dbReference type="ChEBI" id="CHEBI:15377"/>
        <dbReference type="ChEBI" id="CHEBI:29985"/>
        <dbReference type="ChEBI" id="CHEBI:57925"/>
        <dbReference type="ChEBI" id="CHEBI:61694"/>
        <dbReference type="EC" id="3.4.19.13"/>
    </reaction>
</comment>
<keyword evidence="4 9" id="KW-0808">Transferase</keyword>
<dbReference type="Proteomes" id="UP001596303">
    <property type="component" value="Unassembled WGS sequence"/>
</dbReference>
<reference evidence="12" key="1">
    <citation type="journal article" date="2019" name="Int. J. Syst. Evol. Microbiol.">
        <title>The Global Catalogue of Microorganisms (GCM) 10K type strain sequencing project: providing services to taxonomists for standard genome sequencing and annotation.</title>
        <authorList>
            <consortium name="The Broad Institute Genomics Platform"/>
            <consortium name="The Broad Institute Genome Sequencing Center for Infectious Disease"/>
            <person name="Wu L."/>
            <person name="Ma J."/>
        </authorList>
    </citation>
    <scope>NUCLEOTIDE SEQUENCE [LARGE SCALE GENOMIC DNA]</scope>
    <source>
        <strain evidence="12">CGMCC-1.15741</strain>
    </source>
</reference>
<dbReference type="PANTHER" id="PTHR43199:SF1">
    <property type="entry name" value="GLUTATHIONE HYDROLASE PROENZYME"/>
    <property type="match status" value="1"/>
</dbReference>
<evidence type="ECO:0000256" key="6">
    <source>
        <dbReference type="ARBA" id="ARBA00023145"/>
    </source>
</evidence>
<evidence type="ECO:0000256" key="4">
    <source>
        <dbReference type="ARBA" id="ARBA00022679"/>
    </source>
</evidence>
<evidence type="ECO:0000256" key="7">
    <source>
        <dbReference type="ARBA" id="ARBA00023315"/>
    </source>
</evidence>
<dbReference type="Pfam" id="PF01019">
    <property type="entry name" value="G_glu_transpept"/>
    <property type="match status" value="1"/>
</dbReference>
<dbReference type="InterPro" id="IPR000101">
    <property type="entry name" value="GGT_peptidase"/>
</dbReference>
<dbReference type="EC" id="3.4.19.13" evidence="9"/>
<keyword evidence="7 9" id="KW-0012">Acyltransferase</keyword>
<dbReference type="PROSITE" id="PS00462">
    <property type="entry name" value="G_GLU_TRANSPEPTIDASE"/>
    <property type="match status" value="1"/>
</dbReference>
<dbReference type="InterPro" id="IPR051792">
    <property type="entry name" value="GGT_bact"/>
</dbReference>
<dbReference type="Gene3D" id="3.60.20.40">
    <property type="match status" value="1"/>
</dbReference>
<comment type="catalytic activity">
    <reaction evidence="1 9">
        <text>an S-substituted glutathione + H2O = an S-substituted L-cysteinylglycine + L-glutamate</text>
        <dbReference type="Rhea" id="RHEA:59468"/>
        <dbReference type="ChEBI" id="CHEBI:15377"/>
        <dbReference type="ChEBI" id="CHEBI:29985"/>
        <dbReference type="ChEBI" id="CHEBI:90779"/>
        <dbReference type="ChEBI" id="CHEBI:143103"/>
        <dbReference type="EC" id="3.4.19.13"/>
    </reaction>
</comment>
<accession>A0ABW1S5F2</accession>
<dbReference type="EC" id="2.3.2.2" evidence="9"/>
<keyword evidence="10" id="KW-0732">Signal</keyword>
<dbReference type="InterPro" id="IPR043138">
    <property type="entry name" value="GGT_lsub"/>
</dbReference>
<evidence type="ECO:0000256" key="10">
    <source>
        <dbReference type="SAM" id="SignalP"/>
    </source>
</evidence>
<comment type="pathway">
    <text evidence="9">Sulfur metabolism; glutathione metabolism.</text>
</comment>
<keyword evidence="6 9" id="KW-0865">Zymogen</keyword>
<dbReference type="InterPro" id="IPR043137">
    <property type="entry name" value="GGT_ssub_C"/>
</dbReference>
<dbReference type="EMBL" id="JBHSSW010000003">
    <property type="protein sequence ID" value="MFC6196895.1"/>
    <property type="molecule type" value="Genomic_DNA"/>
</dbReference>
<organism evidence="11 12">
    <name type="scientific">Ponticaulis profundi</name>
    <dbReference type="NCBI Taxonomy" id="2665222"/>
    <lineage>
        <taxon>Bacteria</taxon>
        <taxon>Pseudomonadati</taxon>
        <taxon>Pseudomonadota</taxon>
        <taxon>Alphaproteobacteria</taxon>
        <taxon>Hyphomonadales</taxon>
        <taxon>Hyphomonadaceae</taxon>
        <taxon>Ponticaulis</taxon>
    </lineage>
</organism>
<evidence type="ECO:0000256" key="3">
    <source>
        <dbReference type="ARBA" id="ARBA00009381"/>
    </source>
</evidence>
<comment type="PTM">
    <text evidence="9">Cleaved by autocatalysis into a large and a small subunit.</text>
</comment>
<evidence type="ECO:0000256" key="9">
    <source>
        <dbReference type="RuleBase" id="RU368036"/>
    </source>
</evidence>
<feature type="chain" id="PRO_5046872096" description="Glutathione hydrolase proenzyme" evidence="10">
    <location>
        <begin position="19"/>
        <end position="589"/>
    </location>
</feature>
<dbReference type="Gene3D" id="1.10.246.130">
    <property type="match status" value="1"/>
</dbReference>
<name>A0ABW1S5F2_9PROT</name>
<dbReference type="InterPro" id="IPR029055">
    <property type="entry name" value="Ntn_hydrolases_N"/>
</dbReference>
<evidence type="ECO:0000313" key="12">
    <source>
        <dbReference type="Proteomes" id="UP001596303"/>
    </source>
</evidence>
<comment type="similarity">
    <text evidence="3 9">Belongs to the gamma-glutamyltransferase family.</text>
</comment>
<keyword evidence="5 9" id="KW-0378">Hydrolase</keyword>
<feature type="signal peptide" evidence="10">
    <location>
        <begin position="1"/>
        <end position="18"/>
    </location>
</feature>
<dbReference type="GO" id="GO:0103068">
    <property type="term" value="F:leukotriene C4 gamma-glutamyl transferase activity"/>
    <property type="evidence" value="ECO:0007669"/>
    <property type="project" value="UniProtKB-EC"/>
</dbReference>
<evidence type="ECO:0000256" key="8">
    <source>
        <dbReference type="ARBA" id="ARBA00047417"/>
    </source>
</evidence>
<dbReference type="PRINTS" id="PR01210">
    <property type="entry name" value="GGTRANSPTASE"/>
</dbReference>
<comment type="subunit">
    <text evidence="9">This enzyme consists of two polypeptide chains, which are synthesized in precursor form from a single polypeptide.</text>
</comment>
<comment type="caution">
    <text evidence="11">The sequence shown here is derived from an EMBL/GenBank/DDBJ whole genome shotgun (WGS) entry which is preliminary data.</text>
</comment>
<evidence type="ECO:0000256" key="5">
    <source>
        <dbReference type="ARBA" id="ARBA00022801"/>
    </source>
</evidence>
<dbReference type="PROSITE" id="PS51257">
    <property type="entry name" value="PROKAR_LIPOPROTEIN"/>
    <property type="match status" value="1"/>
</dbReference>
<protein>
    <recommendedName>
        <fullName evidence="9">Glutathione hydrolase proenzyme</fullName>
        <ecNumber evidence="9">2.3.2.2</ecNumber>
        <ecNumber evidence="9">3.4.19.13</ecNumber>
    </recommendedName>
    <component>
        <recommendedName>
            <fullName evidence="9">Glutathione hydrolase large chain</fullName>
        </recommendedName>
    </component>
    <component>
        <recommendedName>
            <fullName evidence="9">Glutathione hydrolase small chain</fullName>
        </recommendedName>
    </component>
</protein>
<dbReference type="PANTHER" id="PTHR43199">
    <property type="entry name" value="GLUTATHIONE HYDROLASE"/>
    <property type="match status" value="1"/>
</dbReference>
<dbReference type="InterPro" id="IPR055262">
    <property type="entry name" value="GGT_CS"/>
</dbReference>
<dbReference type="NCBIfam" id="TIGR00066">
    <property type="entry name" value="g_glut_trans"/>
    <property type="match status" value="1"/>
</dbReference>
<comment type="catalytic activity">
    <reaction evidence="8 9">
        <text>an N-terminal (5-L-glutamyl)-[peptide] + an alpha-amino acid = 5-L-glutamyl amino acid + an N-terminal L-alpha-aminoacyl-[peptide]</text>
        <dbReference type="Rhea" id="RHEA:23904"/>
        <dbReference type="Rhea" id="RHEA-COMP:9780"/>
        <dbReference type="Rhea" id="RHEA-COMP:9795"/>
        <dbReference type="ChEBI" id="CHEBI:77644"/>
        <dbReference type="ChEBI" id="CHEBI:78597"/>
        <dbReference type="ChEBI" id="CHEBI:78599"/>
        <dbReference type="ChEBI" id="CHEBI:78608"/>
        <dbReference type="EC" id="2.3.2.2"/>
    </reaction>
</comment>
<dbReference type="RefSeq" id="WP_377374920.1">
    <property type="nucleotide sequence ID" value="NZ_JBHSSW010000003.1"/>
</dbReference>